<evidence type="ECO:0000256" key="11">
    <source>
        <dbReference type="SAM" id="Phobius"/>
    </source>
</evidence>
<comment type="subcellular location">
    <subcellularLocation>
        <location evidence="1">Membrane</location>
        <topology evidence="1">Multi-pass membrane protein</topology>
    </subcellularLocation>
    <subcellularLocation>
        <location evidence="2">Plastid</location>
        <location evidence="2">Chloroplast</location>
    </subcellularLocation>
</comment>
<dbReference type="GO" id="GO:0009507">
    <property type="term" value="C:chloroplast"/>
    <property type="evidence" value="ECO:0007669"/>
    <property type="project" value="UniProtKB-SubCell"/>
</dbReference>
<dbReference type="Pfam" id="PF11891">
    <property type="entry name" value="RETICULATA-like"/>
    <property type="match status" value="1"/>
</dbReference>
<accession>A0AAV1IKF5</accession>
<comment type="similarity">
    <text evidence="3">Belongs to the RETICULATA family.</text>
</comment>
<feature type="region of interest" description="Disordered" evidence="10">
    <location>
        <begin position="38"/>
        <end position="98"/>
    </location>
</feature>
<evidence type="ECO:0000256" key="5">
    <source>
        <dbReference type="ARBA" id="ARBA00022640"/>
    </source>
</evidence>
<protein>
    <submittedName>
        <fullName evidence="12">Uncharacterized protein</fullName>
    </submittedName>
</protein>
<evidence type="ECO:0000256" key="9">
    <source>
        <dbReference type="ARBA" id="ARBA00023136"/>
    </source>
</evidence>
<feature type="region of interest" description="Disordered" evidence="10">
    <location>
        <begin position="1"/>
        <end position="25"/>
    </location>
</feature>
<feature type="compositionally biased region" description="Low complexity" evidence="10">
    <location>
        <begin position="59"/>
        <end position="70"/>
    </location>
</feature>
<comment type="caution">
    <text evidence="12">The sequence shown here is derived from an EMBL/GenBank/DDBJ whole genome shotgun (WGS) entry which is preliminary data.</text>
</comment>
<dbReference type="GO" id="GO:0016020">
    <property type="term" value="C:membrane"/>
    <property type="evidence" value="ECO:0007669"/>
    <property type="project" value="UniProtKB-SubCell"/>
</dbReference>
<keyword evidence="4" id="KW-0150">Chloroplast</keyword>
<proteinExistence type="inferred from homology"/>
<dbReference type="PANTHER" id="PTHR31620">
    <property type="entry name" value="PROTEIN RETICULATA-RELATED 2, CHLOROPLASTIC-RELATED"/>
    <property type="match status" value="1"/>
</dbReference>
<name>A0AAV1IKF5_9CHLO</name>
<evidence type="ECO:0000313" key="12">
    <source>
        <dbReference type="EMBL" id="CAK0786940.1"/>
    </source>
</evidence>
<keyword evidence="13" id="KW-1185">Reference proteome</keyword>
<evidence type="ECO:0000256" key="1">
    <source>
        <dbReference type="ARBA" id="ARBA00004141"/>
    </source>
</evidence>
<evidence type="ECO:0000256" key="10">
    <source>
        <dbReference type="SAM" id="MobiDB-lite"/>
    </source>
</evidence>
<keyword evidence="8 11" id="KW-1133">Transmembrane helix</keyword>
<evidence type="ECO:0000256" key="6">
    <source>
        <dbReference type="ARBA" id="ARBA00022692"/>
    </source>
</evidence>
<evidence type="ECO:0000256" key="8">
    <source>
        <dbReference type="ARBA" id="ARBA00022989"/>
    </source>
</evidence>
<feature type="transmembrane region" description="Helical" evidence="11">
    <location>
        <begin position="258"/>
        <end position="280"/>
    </location>
</feature>
<reference evidence="12 13" key="1">
    <citation type="submission" date="2023-10" db="EMBL/GenBank/DDBJ databases">
        <authorList>
            <person name="Maclean D."/>
            <person name="Macfadyen A."/>
        </authorList>
    </citation>
    <scope>NUCLEOTIDE SEQUENCE [LARGE SCALE GENOMIC DNA]</scope>
</reference>
<organism evidence="12 13">
    <name type="scientific">Coccomyxa viridis</name>
    <dbReference type="NCBI Taxonomy" id="1274662"/>
    <lineage>
        <taxon>Eukaryota</taxon>
        <taxon>Viridiplantae</taxon>
        <taxon>Chlorophyta</taxon>
        <taxon>core chlorophytes</taxon>
        <taxon>Trebouxiophyceae</taxon>
        <taxon>Trebouxiophyceae incertae sedis</taxon>
        <taxon>Coccomyxaceae</taxon>
        <taxon>Coccomyxa</taxon>
    </lineage>
</organism>
<keyword evidence="7" id="KW-0809">Transit peptide</keyword>
<evidence type="ECO:0000313" key="13">
    <source>
        <dbReference type="Proteomes" id="UP001314263"/>
    </source>
</evidence>
<sequence length="388" mass="42426">MTAAVRKPGSCITTAHFGMPSQQPPYVRHHCLQRRKETLTHSVVPRPSLVSKQRRADCSALSSASPRLSSDGGGGAGDIPDLPLTADDEPDDDSKAETESILAKDGTTFEELPHDLQDALKRGIMSAAELRQWLALAAKPILGALSRWFPAFRDRIMGNPRFLLVLAIEEVIGCTAKTIAEYQARGKDFWKEIDFVLSDLSLEVIGDFAIIWLLSPKKSFSRAPQGGLSHFAAGLPGHTLQIGAFPLQYRLGSLLLRAAQFFAVGCFASVVGHSLTILLAEKRRAKLEHIRALKQKEGAPKLLAALPLDEEPEKELAPVARNSICWGIFMATSANLRYQLLSGFDERYMAKLVPNRALNTGLTALMRFTNTLVGSAQWIHVARGLGLQ</sequence>
<keyword evidence="5" id="KW-0934">Plastid</keyword>
<evidence type="ECO:0000256" key="7">
    <source>
        <dbReference type="ARBA" id="ARBA00022946"/>
    </source>
</evidence>
<dbReference type="EMBL" id="CAUYUE010000016">
    <property type="protein sequence ID" value="CAK0786940.1"/>
    <property type="molecule type" value="Genomic_DNA"/>
</dbReference>
<evidence type="ECO:0000256" key="3">
    <source>
        <dbReference type="ARBA" id="ARBA00010793"/>
    </source>
</evidence>
<keyword evidence="6 11" id="KW-0812">Transmembrane</keyword>
<evidence type="ECO:0000256" key="2">
    <source>
        <dbReference type="ARBA" id="ARBA00004229"/>
    </source>
</evidence>
<dbReference type="InterPro" id="IPR021825">
    <property type="entry name" value="RETICULATA-related"/>
</dbReference>
<dbReference type="AlphaFoldDB" id="A0AAV1IKF5"/>
<keyword evidence="9 11" id="KW-0472">Membrane</keyword>
<dbReference type="PANTHER" id="PTHR31620:SF2">
    <property type="entry name" value="PROTEIN RETICULATA-RELATED 5, CHLOROPLASTIC"/>
    <property type="match status" value="1"/>
</dbReference>
<dbReference type="Proteomes" id="UP001314263">
    <property type="component" value="Unassembled WGS sequence"/>
</dbReference>
<evidence type="ECO:0000256" key="4">
    <source>
        <dbReference type="ARBA" id="ARBA00022528"/>
    </source>
</evidence>
<gene>
    <name evidence="12" type="ORF">CVIRNUC_010154</name>
</gene>